<evidence type="ECO:0000256" key="9">
    <source>
        <dbReference type="ARBA" id="ARBA00009951"/>
    </source>
</evidence>
<evidence type="ECO:0000256" key="11">
    <source>
        <dbReference type="ARBA" id="ARBA00013043"/>
    </source>
</evidence>
<evidence type="ECO:0000256" key="22">
    <source>
        <dbReference type="ARBA" id="ARBA00061548"/>
    </source>
</evidence>
<dbReference type="Gene3D" id="3.20.20.20">
    <property type="entry name" value="Dihydropteroate synthase-like"/>
    <property type="match status" value="1"/>
</dbReference>
<dbReference type="GO" id="GO:0004150">
    <property type="term" value="F:dihydroneopterin aldolase activity"/>
    <property type="evidence" value="ECO:0007669"/>
    <property type="project" value="UniProtKB-EC"/>
</dbReference>
<dbReference type="PROSITE" id="PS00793">
    <property type="entry name" value="DHPS_2"/>
    <property type="match status" value="1"/>
</dbReference>
<dbReference type="FunFam" id="3.20.20.20:FF:000006">
    <property type="entry name" value="Dihydropteroate synthase"/>
    <property type="match status" value="1"/>
</dbReference>
<comment type="catalytic activity">
    <reaction evidence="1">
        <text>(7,8-dihydropterin-6-yl)methyl diphosphate + 4-aminobenzoate = 7,8-dihydropteroate + diphosphate</text>
        <dbReference type="Rhea" id="RHEA:19949"/>
        <dbReference type="ChEBI" id="CHEBI:17836"/>
        <dbReference type="ChEBI" id="CHEBI:17839"/>
        <dbReference type="ChEBI" id="CHEBI:33019"/>
        <dbReference type="ChEBI" id="CHEBI:72950"/>
        <dbReference type="EC" id="2.5.1.15"/>
    </reaction>
</comment>
<comment type="catalytic activity">
    <reaction evidence="3">
        <text>7,8-dihydroneopterin = 6-hydroxymethyl-7,8-dihydropterin + glycolaldehyde</text>
        <dbReference type="Rhea" id="RHEA:10540"/>
        <dbReference type="ChEBI" id="CHEBI:17001"/>
        <dbReference type="ChEBI" id="CHEBI:17071"/>
        <dbReference type="ChEBI" id="CHEBI:44841"/>
        <dbReference type="EC" id="4.1.2.25"/>
    </reaction>
</comment>
<keyword evidence="18" id="KW-0460">Magnesium</keyword>
<evidence type="ECO:0000256" key="13">
    <source>
        <dbReference type="ARBA" id="ARBA00022679"/>
    </source>
</evidence>
<comment type="function">
    <text evidence="21">Catalyzes three sequential steps of tetrahydrofolate biosynthesis.</text>
</comment>
<dbReference type="InterPro" id="IPR000489">
    <property type="entry name" value="Pterin-binding_dom"/>
</dbReference>
<gene>
    <name evidence="26" type="ORF">O181_035758</name>
</gene>
<keyword evidence="20" id="KW-0511">Multifunctional enzyme</keyword>
<keyword evidence="16" id="KW-0418">Kinase</keyword>
<dbReference type="GO" id="GO:0046654">
    <property type="term" value="P:tetrahydrofolate biosynthetic process"/>
    <property type="evidence" value="ECO:0007669"/>
    <property type="project" value="TreeGrafter"/>
</dbReference>
<comment type="similarity">
    <text evidence="22">In the central section; belongs to the HPPK family.</text>
</comment>
<evidence type="ECO:0000256" key="12">
    <source>
        <dbReference type="ARBA" id="ARBA00013253"/>
    </source>
</evidence>
<evidence type="ECO:0000256" key="4">
    <source>
        <dbReference type="ARBA" id="ARBA00001946"/>
    </source>
</evidence>
<comment type="cofactor">
    <cofactor evidence="4">
        <name>Mg(2+)</name>
        <dbReference type="ChEBI" id="CHEBI:18420"/>
    </cofactor>
</comment>
<comment type="similarity">
    <text evidence="8">In the N-terminal section; belongs to the DHNA family.</text>
</comment>
<name>A0A9Q3H8J3_9BASI</name>
<reference evidence="26" key="1">
    <citation type="submission" date="2021-03" db="EMBL/GenBank/DDBJ databases">
        <title>Draft genome sequence of rust myrtle Austropuccinia psidii MF-1, a brazilian biotype.</title>
        <authorList>
            <person name="Quecine M.C."/>
            <person name="Pachon D.M.R."/>
            <person name="Bonatelli M.L."/>
            <person name="Correr F.H."/>
            <person name="Franceschini L.M."/>
            <person name="Leite T.F."/>
            <person name="Margarido G.R.A."/>
            <person name="Almeida C.A."/>
            <person name="Ferrarezi J.A."/>
            <person name="Labate C.A."/>
        </authorList>
    </citation>
    <scope>NUCLEOTIDE SEQUENCE</scope>
    <source>
        <strain evidence="26">MF-1</strain>
    </source>
</reference>
<dbReference type="InterPro" id="IPR000550">
    <property type="entry name" value="Hppk"/>
</dbReference>
<evidence type="ECO:0000313" key="27">
    <source>
        <dbReference type="Proteomes" id="UP000765509"/>
    </source>
</evidence>
<comment type="caution">
    <text evidence="26">The sequence shown here is derived from an EMBL/GenBank/DDBJ whole genome shotgun (WGS) entry which is preliminary data.</text>
</comment>
<evidence type="ECO:0000256" key="20">
    <source>
        <dbReference type="ARBA" id="ARBA00023268"/>
    </source>
</evidence>
<keyword evidence="17" id="KW-0067">ATP-binding</keyword>
<evidence type="ECO:0000256" key="17">
    <source>
        <dbReference type="ARBA" id="ARBA00022840"/>
    </source>
</evidence>
<dbReference type="OrthoDB" id="615426at2759"/>
<dbReference type="InterPro" id="IPR045031">
    <property type="entry name" value="DHP_synth-like"/>
</dbReference>
<dbReference type="GO" id="GO:0005740">
    <property type="term" value="C:mitochondrial envelope"/>
    <property type="evidence" value="ECO:0007669"/>
    <property type="project" value="TreeGrafter"/>
</dbReference>
<dbReference type="EC" id="4.1.2.25" evidence="11"/>
<dbReference type="InterPro" id="IPR006390">
    <property type="entry name" value="DHP_synth_dom"/>
</dbReference>
<evidence type="ECO:0000259" key="25">
    <source>
        <dbReference type="PROSITE" id="PS50972"/>
    </source>
</evidence>
<evidence type="ECO:0000256" key="10">
    <source>
        <dbReference type="ARBA" id="ARBA00012458"/>
    </source>
</evidence>
<comment type="pathway">
    <text evidence="7">Cofactor biosynthesis; tetrahydrofolate biosynthesis; 2-amino-4-hydroxy-6-hydroxymethyl-7,8-dihydropteridine diphosphate from 7,8-dihydroneopterin triphosphate: step 4/4.</text>
</comment>
<dbReference type="EMBL" id="AVOT02013418">
    <property type="protein sequence ID" value="MBW0496043.1"/>
    <property type="molecule type" value="Genomic_DNA"/>
</dbReference>
<evidence type="ECO:0000256" key="16">
    <source>
        <dbReference type="ARBA" id="ARBA00022777"/>
    </source>
</evidence>
<dbReference type="PROSITE" id="PS50972">
    <property type="entry name" value="PTERIN_BINDING"/>
    <property type="match status" value="1"/>
</dbReference>
<evidence type="ECO:0000256" key="8">
    <source>
        <dbReference type="ARBA" id="ARBA00009640"/>
    </source>
</evidence>
<dbReference type="PROSITE" id="PS00794">
    <property type="entry name" value="HPPK"/>
    <property type="match status" value="1"/>
</dbReference>
<dbReference type="GO" id="GO:0016301">
    <property type="term" value="F:kinase activity"/>
    <property type="evidence" value="ECO:0007669"/>
    <property type="project" value="UniProtKB-KW"/>
</dbReference>
<dbReference type="EC" id="2.7.6.3" evidence="12"/>
<evidence type="ECO:0000256" key="18">
    <source>
        <dbReference type="ARBA" id="ARBA00022842"/>
    </source>
</evidence>
<dbReference type="SUPFAM" id="SSF55083">
    <property type="entry name" value="6-hydroxymethyl-7,8-dihydropterin pyrophosphokinase, HPPK"/>
    <property type="match status" value="1"/>
</dbReference>
<dbReference type="Proteomes" id="UP000765509">
    <property type="component" value="Unassembled WGS sequence"/>
</dbReference>
<dbReference type="NCBIfam" id="TIGR01496">
    <property type="entry name" value="DHPS"/>
    <property type="match status" value="1"/>
</dbReference>
<dbReference type="SUPFAM" id="SSF51717">
    <property type="entry name" value="Dihydropteroate synthetase-like"/>
    <property type="match status" value="1"/>
</dbReference>
<evidence type="ECO:0000256" key="1">
    <source>
        <dbReference type="ARBA" id="ARBA00000012"/>
    </source>
</evidence>
<dbReference type="CDD" id="cd00739">
    <property type="entry name" value="DHPS"/>
    <property type="match status" value="1"/>
</dbReference>
<evidence type="ECO:0000256" key="14">
    <source>
        <dbReference type="ARBA" id="ARBA00022723"/>
    </source>
</evidence>
<evidence type="ECO:0000256" key="21">
    <source>
        <dbReference type="ARBA" id="ARBA00058009"/>
    </source>
</evidence>
<comment type="pathway">
    <text evidence="5">Cofactor biosynthesis; tetrahydrofolate biosynthesis; 7,8-dihydrofolate from 2-amino-4-hydroxy-6-hydroxymethyl-7,8-dihydropteridine diphosphate and 4-aminobenzoate: step 1/2.</text>
</comment>
<accession>A0A9Q3H8J3</accession>
<dbReference type="EC" id="2.5.1.15" evidence="10"/>
<sequence length="522" mass="58027">MIKFLINSKFKIFKSKNFSCKLRKTSDLQHHLNHYFSTSSIFKFKNQSSASNNIVYLSLGSNLGHRVKNINQAINSLCSPIQNNGAGALLLNSSFIYQSIPMYLKNQPLFLNTTCKISTPLSPWELLNTIKKIERDQGRKLENSIRNGPRPIDIDILFFNSQIISHDNLSIPHLSISEREFVLRPLNDIAPNLIHPKLQLSISSILKKFQTSNPSTLQKIHPIYAPDRPTLDISQKTHLMSIVNCTPDSFSDPGLSFDLSNAIKNSLNHLHQGADILDIGGMSTRPQANDVSLQEEINRTIPLIKALRQSHHIQSHISIDTFRATTAQAAIEAGATIINDVSGGQADSNMYKIVAKLDVPFVMMHMRGNPRSMNKLTNYPNSDIINGVRNELSIRLNQAIEAGIKRWNIILDPGIGFAKDLIGNCQLINSLDQLTNSDPIAENPIQGFPLLIGVSRKSFIGQLLSQDPLNIPPPHQRIFGTAAACALSIMRGARIIRVHDTSEMLDLIKVLDGIKSHTQSSP</sequence>
<dbReference type="GO" id="GO:0046656">
    <property type="term" value="P:folic acid biosynthetic process"/>
    <property type="evidence" value="ECO:0007669"/>
    <property type="project" value="UniProtKB-KW"/>
</dbReference>
<proteinExistence type="inferred from homology"/>
<evidence type="ECO:0000256" key="24">
    <source>
        <dbReference type="ARBA" id="ARBA00068111"/>
    </source>
</evidence>
<dbReference type="NCBIfam" id="TIGR01498">
    <property type="entry name" value="folK"/>
    <property type="match status" value="1"/>
</dbReference>
<dbReference type="CDD" id="cd00483">
    <property type="entry name" value="HPPK"/>
    <property type="match status" value="1"/>
</dbReference>
<evidence type="ECO:0000256" key="6">
    <source>
        <dbReference type="ARBA" id="ARBA00005013"/>
    </source>
</evidence>
<keyword evidence="14" id="KW-0479">Metal-binding</keyword>
<feature type="domain" description="Pterin-binding" evidence="25">
    <location>
        <begin position="237"/>
        <end position="509"/>
    </location>
</feature>
<protein>
    <recommendedName>
        <fullName evidence="23">Folic acid synthesis protein FOL1</fullName>
        <ecNumber evidence="10">2.5.1.15</ecNumber>
        <ecNumber evidence="12">2.7.6.3</ecNumber>
        <ecNumber evidence="11">4.1.2.25</ecNumber>
    </recommendedName>
    <alternativeName>
        <fullName evidence="24">Folic acid synthesis protein fol1</fullName>
    </alternativeName>
</protein>
<keyword evidence="27" id="KW-1185">Reference proteome</keyword>
<evidence type="ECO:0000256" key="23">
    <source>
        <dbReference type="ARBA" id="ARBA00067568"/>
    </source>
</evidence>
<dbReference type="PANTHER" id="PTHR20941:SF1">
    <property type="entry name" value="FOLIC ACID SYNTHESIS PROTEIN FOL1"/>
    <property type="match status" value="1"/>
</dbReference>
<dbReference type="PANTHER" id="PTHR20941">
    <property type="entry name" value="FOLATE SYNTHESIS PROTEINS"/>
    <property type="match status" value="1"/>
</dbReference>
<dbReference type="Pfam" id="PF01288">
    <property type="entry name" value="HPPK"/>
    <property type="match status" value="1"/>
</dbReference>
<dbReference type="InterPro" id="IPR035907">
    <property type="entry name" value="Hppk_sf"/>
</dbReference>
<comment type="pathway">
    <text evidence="6">Cofactor biosynthesis; tetrahydrofolate biosynthesis; 2-amino-4-hydroxy-6-hydroxymethyl-7,8-dihydropteridine diphosphate from 7,8-dihydroneopterin triphosphate: step 3/4.</text>
</comment>
<evidence type="ECO:0000256" key="3">
    <source>
        <dbReference type="ARBA" id="ARBA00001353"/>
    </source>
</evidence>
<evidence type="ECO:0000256" key="15">
    <source>
        <dbReference type="ARBA" id="ARBA00022741"/>
    </source>
</evidence>
<comment type="catalytic activity">
    <reaction evidence="2">
        <text>6-hydroxymethyl-7,8-dihydropterin + ATP = (7,8-dihydropterin-6-yl)methyl diphosphate + AMP + H(+)</text>
        <dbReference type="Rhea" id="RHEA:11412"/>
        <dbReference type="ChEBI" id="CHEBI:15378"/>
        <dbReference type="ChEBI" id="CHEBI:30616"/>
        <dbReference type="ChEBI" id="CHEBI:44841"/>
        <dbReference type="ChEBI" id="CHEBI:72950"/>
        <dbReference type="ChEBI" id="CHEBI:456215"/>
        <dbReference type="EC" id="2.7.6.3"/>
    </reaction>
</comment>
<dbReference type="InterPro" id="IPR011005">
    <property type="entry name" value="Dihydropteroate_synth-like_sf"/>
</dbReference>
<comment type="similarity">
    <text evidence="9">In the C-terminal section; belongs to the DHPS family.</text>
</comment>
<organism evidence="26 27">
    <name type="scientific">Austropuccinia psidii MF-1</name>
    <dbReference type="NCBI Taxonomy" id="1389203"/>
    <lineage>
        <taxon>Eukaryota</taxon>
        <taxon>Fungi</taxon>
        <taxon>Dikarya</taxon>
        <taxon>Basidiomycota</taxon>
        <taxon>Pucciniomycotina</taxon>
        <taxon>Pucciniomycetes</taxon>
        <taxon>Pucciniales</taxon>
        <taxon>Sphaerophragmiaceae</taxon>
        <taxon>Austropuccinia</taxon>
    </lineage>
</organism>
<evidence type="ECO:0000256" key="19">
    <source>
        <dbReference type="ARBA" id="ARBA00022909"/>
    </source>
</evidence>
<evidence type="ECO:0000256" key="2">
    <source>
        <dbReference type="ARBA" id="ARBA00000198"/>
    </source>
</evidence>
<evidence type="ECO:0000313" key="26">
    <source>
        <dbReference type="EMBL" id="MBW0496043.1"/>
    </source>
</evidence>
<dbReference type="Pfam" id="PF00809">
    <property type="entry name" value="Pterin_bind"/>
    <property type="match status" value="1"/>
</dbReference>
<dbReference type="GO" id="GO:0004156">
    <property type="term" value="F:dihydropteroate synthase activity"/>
    <property type="evidence" value="ECO:0007669"/>
    <property type="project" value="UniProtKB-EC"/>
</dbReference>
<keyword evidence="13" id="KW-0808">Transferase</keyword>
<dbReference type="GO" id="GO:0003848">
    <property type="term" value="F:2-amino-4-hydroxy-6-hydroxymethyldihydropteridine diphosphokinase activity"/>
    <property type="evidence" value="ECO:0007669"/>
    <property type="project" value="UniProtKB-EC"/>
</dbReference>
<dbReference type="GO" id="GO:0046872">
    <property type="term" value="F:metal ion binding"/>
    <property type="evidence" value="ECO:0007669"/>
    <property type="project" value="UniProtKB-KW"/>
</dbReference>
<keyword evidence="15" id="KW-0547">Nucleotide-binding</keyword>
<keyword evidence="19" id="KW-0289">Folate biosynthesis</keyword>
<dbReference type="Gene3D" id="3.30.70.560">
    <property type="entry name" value="7,8-Dihydro-6-hydroxymethylpterin-pyrophosphokinase HPPK"/>
    <property type="match status" value="1"/>
</dbReference>
<evidence type="ECO:0000256" key="7">
    <source>
        <dbReference type="ARBA" id="ARBA00005051"/>
    </source>
</evidence>
<evidence type="ECO:0000256" key="5">
    <source>
        <dbReference type="ARBA" id="ARBA00004763"/>
    </source>
</evidence>
<dbReference type="GO" id="GO:0005524">
    <property type="term" value="F:ATP binding"/>
    <property type="evidence" value="ECO:0007669"/>
    <property type="project" value="UniProtKB-KW"/>
</dbReference>
<dbReference type="AlphaFoldDB" id="A0A9Q3H8J3"/>